<feature type="domain" description="ESX-1 secretion-associated protein EspA/EspE-like" evidence="3">
    <location>
        <begin position="100"/>
        <end position="178"/>
    </location>
</feature>
<accession>A0A3E2MY47</accession>
<evidence type="ECO:0000256" key="2">
    <source>
        <dbReference type="SAM" id="Phobius"/>
    </source>
</evidence>
<evidence type="ECO:0000259" key="3">
    <source>
        <dbReference type="Pfam" id="PF18879"/>
    </source>
</evidence>
<sequence>MPAGLIAAAVRTIVNLGSFGQQFVGVNDPKFTNPEYLAASATGMASDGLTAVFGQTWVPQALAKRVGHSQLTSLASSKAAQGASAILWTINIVEVLETLMGFGPPAEGDELLVGSTQFAKAQAQLGSALPDNSWQGSASYAYASQNTALQNRGQALAELDVKFAALVKDQAEWVTHGRLGIAILKNLLLAAFAVEMALMFAVPAGPAMARSFGFTVSGLGIAIAMGLLSTVLAYSVENSKKADVLTANYQDLAPDPYQGADPGMPVAANMPASAESTISSFAASGTAFTAEAAGSLGRAGGAADESAFYSAAADEAVPLEDAPSATSAFTMPTLAQLMAISGQGAKFSGHVSQHANLANQAMGQVQQVASMAQQGKGTAPAEDTAQAEATTVEDVEGAGADSAGAAAGRAPIEAAAADTPPAQQPIFARQVV</sequence>
<evidence type="ECO:0000313" key="4">
    <source>
        <dbReference type="EMBL" id="RFZ43239.1"/>
    </source>
</evidence>
<dbReference type="InterPro" id="IPR043796">
    <property type="entry name" value="ESX-1_EspA/EspE-like"/>
</dbReference>
<feature type="transmembrane region" description="Helical" evidence="2">
    <location>
        <begin position="187"/>
        <end position="206"/>
    </location>
</feature>
<proteinExistence type="predicted"/>
<feature type="transmembrane region" description="Helical" evidence="2">
    <location>
        <begin position="212"/>
        <end position="234"/>
    </location>
</feature>
<keyword evidence="2" id="KW-0472">Membrane</keyword>
<keyword evidence="2" id="KW-0812">Transmembrane</keyword>
<dbReference type="Pfam" id="PF18879">
    <property type="entry name" value="EspA_EspE"/>
    <property type="match status" value="1"/>
</dbReference>
<name>A0A3E2MY47_MYCMR</name>
<comment type="caution">
    <text evidence="4">The sequence shown here is derived from an EMBL/GenBank/DDBJ whole genome shotgun (WGS) entry which is preliminary data.</text>
</comment>
<evidence type="ECO:0000256" key="1">
    <source>
        <dbReference type="SAM" id="MobiDB-lite"/>
    </source>
</evidence>
<feature type="region of interest" description="Disordered" evidence="1">
    <location>
        <begin position="369"/>
        <end position="391"/>
    </location>
</feature>
<reference evidence="4 5" key="1">
    <citation type="journal article" date="2018" name="Sci. Rep.">
        <title>Extensive genomic diversity among Mycobacterium marinum strains revealed by whole genome sequencing.</title>
        <authorList>
            <person name="Das S."/>
            <person name="Pettersson B.M."/>
            <person name="Behra P.R."/>
            <person name="Mallick A."/>
            <person name="Cheramie M."/>
            <person name="Ramesh M."/>
            <person name="Shirreff L."/>
            <person name="DuCote T."/>
            <person name="Dasgupta S."/>
            <person name="Ennis D.G."/>
            <person name="Kirsebom L.A."/>
        </authorList>
    </citation>
    <scope>NUCLEOTIDE SEQUENCE [LARGE SCALE GENOMIC DNA]</scope>
    <source>
        <strain evidence="4 5">Davis1</strain>
    </source>
</reference>
<organism evidence="4 5">
    <name type="scientific">Mycobacterium marinum</name>
    <dbReference type="NCBI Taxonomy" id="1781"/>
    <lineage>
        <taxon>Bacteria</taxon>
        <taxon>Bacillati</taxon>
        <taxon>Actinomycetota</taxon>
        <taxon>Actinomycetes</taxon>
        <taxon>Mycobacteriales</taxon>
        <taxon>Mycobacteriaceae</taxon>
        <taxon>Mycobacterium</taxon>
        <taxon>Mycobacterium ulcerans group</taxon>
    </lineage>
</organism>
<dbReference type="Proteomes" id="UP000257451">
    <property type="component" value="Unassembled WGS sequence"/>
</dbReference>
<dbReference type="AlphaFoldDB" id="A0A3E2MY47"/>
<protein>
    <submittedName>
        <fullName evidence="4">ESX-1 secretion-associated protein EspA</fullName>
    </submittedName>
</protein>
<evidence type="ECO:0000313" key="5">
    <source>
        <dbReference type="Proteomes" id="UP000257451"/>
    </source>
</evidence>
<gene>
    <name evidence="4" type="primary">espA_4</name>
    <name evidence="4" type="ORF">DAVIS_01986</name>
</gene>
<keyword evidence="2" id="KW-1133">Transmembrane helix</keyword>
<dbReference type="EMBL" id="PEDF01000052">
    <property type="protein sequence ID" value="RFZ43239.1"/>
    <property type="molecule type" value="Genomic_DNA"/>
</dbReference>